<reference evidence="3 4" key="1">
    <citation type="submission" date="2020-08" db="EMBL/GenBank/DDBJ databases">
        <title>Functional genomics of gut bacteria from endangered species of beetles.</title>
        <authorList>
            <person name="Carlos-Shanley C."/>
        </authorList>
    </citation>
    <scope>NUCLEOTIDE SEQUENCE [LARGE SCALE GENOMIC DNA]</scope>
    <source>
        <strain evidence="3 4">S00198</strain>
    </source>
</reference>
<dbReference type="Pfam" id="PF04012">
    <property type="entry name" value="PspA_IM30"/>
    <property type="match status" value="1"/>
</dbReference>
<keyword evidence="2" id="KW-0175">Coiled coil</keyword>
<dbReference type="AlphaFoldDB" id="A0A7X0U9E4"/>
<evidence type="ECO:0000256" key="1">
    <source>
        <dbReference type="ARBA" id="ARBA00043985"/>
    </source>
</evidence>
<accession>A0A7X0U9E4</accession>
<comment type="similarity">
    <text evidence="1">Belongs to the PspA/Vipp/IM30 family.</text>
</comment>
<organism evidence="3 4">
    <name type="scientific">Acidovorax soli</name>
    <dbReference type="NCBI Taxonomy" id="592050"/>
    <lineage>
        <taxon>Bacteria</taxon>
        <taxon>Pseudomonadati</taxon>
        <taxon>Pseudomonadota</taxon>
        <taxon>Betaproteobacteria</taxon>
        <taxon>Burkholderiales</taxon>
        <taxon>Comamonadaceae</taxon>
        <taxon>Acidovorax</taxon>
    </lineage>
</organism>
<dbReference type="PANTHER" id="PTHR31088">
    <property type="entry name" value="MEMBRANE-ASSOCIATED PROTEIN VIPP1, CHLOROPLASTIC"/>
    <property type="match status" value="1"/>
</dbReference>
<dbReference type="PANTHER" id="PTHR31088:SF6">
    <property type="entry name" value="PHAGE SHOCK PROTEIN A"/>
    <property type="match status" value="1"/>
</dbReference>
<name>A0A7X0U9E4_9BURK</name>
<dbReference type="EMBL" id="JACHLK010000003">
    <property type="protein sequence ID" value="MBB6559470.1"/>
    <property type="molecule type" value="Genomic_DNA"/>
</dbReference>
<comment type="caution">
    <text evidence="3">The sequence shown here is derived from an EMBL/GenBank/DDBJ whole genome shotgun (WGS) entry which is preliminary data.</text>
</comment>
<dbReference type="RefSeq" id="WP_184856876.1">
    <property type="nucleotide sequence ID" value="NZ_JACHLK010000003.1"/>
</dbReference>
<proteinExistence type="inferred from homology"/>
<keyword evidence="4" id="KW-1185">Reference proteome</keyword>
<evidence type="ECO:0000313" key="4">
    <source>
        <dbReference type="Proteomes" id="UP000575083"/>
    </source>
</evidence>
<gene>
    <name evidence="3" type="ORF">HNP48_002137</name>
</gene>
<protein>
    <submittedName>
        <fullName evidence="3">Phage shock protein A</fullName>
    </submittedName>
</protein>
<evidence type="ECO:0000256" key="2">
    <source>
        <dbReference type="SAM" id="Coils"/>
    </source>
</evidence>
<dbReference type="Proteomes" id="UP000575083">
    <property type="component" value="Unassembled WGS sequence"/>
</dbReference>
<feature type="coiled-coil region" evidence="2">
    <location>
        <begin position="59"/>
        <end position="154"/>
    </location>
</feature>
<evidence type="ECO:0000313" key="3">
    <source>
        <dbReference type="EMBL" id="MBB6559470.1"/>
    </source>
</evidence>
<dbReference type="InterPro" id="IPR007157">
    <property type="entry name" value="PspA_VIPP1"/>
</dbReference>
<sequence>MASSNFFGRIGNLFSGFLSLFVSGIEKNNPEIAYENSINSMKANYDRLKTAAGAIIRQRDDVTTRLHNAKQKQAQLEANLQQAMDTNQDDLAVSILQMKNDNDQAVTELTAEAETAMAEAEKIKDALLEMKSEIKRVEEERDRNLAKLAGAKAKIQIHNQLEGLSIDAEIRALDNVRGHIANVISEANLGDELRGADLDVRMKSLQKGASRATAEAQLAQLKAARAQGGAAKQM</sequence>